<keyword evidence="2 4" id="KW-0694">RNA-binding</keyword>
<dbReference type="Proteomes" id="UP000043763">
    <property type="component" value="Unassembled WGS sequence"/>
</dbReference>
<evidence type="ECO:0000259" key="6">
    <source>
        <dbReference type="SMART" id="SM00363"/>
    </source>
</evidence>
<dbReference type="GO" id="GO:0003723">
    <property type="term" value="F:RNA binding"/>
    <property type="evidence" value="ECO:0007669"/>
    <property type="project" value="UniProtKB-KW"/>
</dbReference>
<dbReference type="AlphaFoldDB" id="A0A0G4K493"/>
<dbReference type="SUPFAM" id="SSF55120">
    <property type="entry name" value="Pseudouridine synthase"/>
    <property type="match status" value="1"/>
</dbReference>
<dbReference type="Gene3D" id="3.10.290.10">
    <property type="entry name" value="RNA-binding S4 domain"/>
    <property type="match status" value="1"/>
</dbReference>
<dbReference type="PROSITE" id="PS01149">
    <property type="entry name" value="PSI_RSU"/>
    <property type="match status" value="1"/>
</dbReference>
<dbReference type="GO" id="GO:0000455">
    <property type="term" value="P:enzyme-directed rRNA pseudouridine synthesis"/>
    <property type="evidence" value="ECO:0007669"/>
    <property type="project" value="UniProtKB-ARBA"/>
</dbReference>
<dbReference type="InterPro" id="IPR018496">
    <property type="entry name" value="PsdUridine_synth_RsuA/RluB_CS"/>
</dbReference>
<evidence type="ECO:0000256" key="3">
    <source>
        <dbReference type="ARBA" id="ARBA00023235"/>
    </source>
</evidence>
<dbReference type="PANTHER" id="PTHR47683">
    <property type="entry name" value="PSEUDOURIDINE SYNTHASE FAMILY PROTEIN-RELATED"/>
    <property type="match status" value="1"/>
</dbReference>
<proteinExistence type="inferred from homology"/>
<dbReference type="InterPro" id="IPR020103">
    <property type="entry name" value="PsdUridine_synth_cat_dom_sf"/>
</dbReference>
<evidence type="ECO:0000256" key="4">
    <source>
        <dbReference type="PROSITE-ProRule" id="PRU00182"/>
    </source>
</evidence>
<dbReference type="SUPFAM" id="SSF55174">
    <property type="entry name" value="Alpha-L RNA-binding motif"/>
    <property type="match status" value="1"/>
</dbReference>
<keyword evidence="8" id="KW-1185">Reference proteome</keyword>
<dbReference type="InterPro" id="IPR006145">
    <property type="entry name" value="PsdUridine_synth_RsuA/RluA"/>
</dbReference>
<organism evidence="7 8">
    <name type="scientific">Brachyspira suanatina</name>
    <dbReference type="NCBI Taxonomy" id="381802"/>
    <lineage>
        <taxon>Bacteria</taxon>
        <taxon>Pseudomonadati</taxon>
        <taxon>Spirochaetota</taxon>
        <taxon>Spirochaetia</taxon>
        <taxon>Brachyspirales</taxon>
        <taxon>Brachyspiraceae</taxon>
        <taxon>Brachyspira</taxon>
    </lineage>
</organism>
<evidence type="ECO:0000256" key="1">
    <source>
        <dbReference type="ARBA" id="ARBA00008348"/>
    </source>
</evidence>
<dbReference type="FunFam" id="3.10.290.10:FF:000003">
    <property type="entry name" value="Pseudouridine synthase"/>
    <property type="match status" value="1"/>
</dbReference>
<dbReference type="Gene3D" id="3.30.70.1560">
    <property type="entry name" value="Alpha-L RNA-binding motif"/>
    <property type="match status" value="1"/>
</dbReference>
<evidence type="ECO:0000313" key="8">
    <source>
        <dbReference type="Proteomes" id="UP000043763"/>
    </source>
</evidence>
<accession>A0A0G4K493</accession>
<feature type="domain" description="RNA-binding S4" evidence="6">
    <location>
        <begin position="1"/>
        <end position="65"/>
    </location>
</feature>
<dbReference type="PANTHER" id="PTHR47683:SF2">
    <property type="entry name" value="RNA-BINDING S4 DOMAIN-CONTAINING PROTEIN"/>
    <property type="match status" value="1"/>
</dbReference>
<dbReference type="InterPro" id="IPR050343">
    <property type="entry name" value="RsuA_PseudoU_synthase"/>
</dbReference>
<dbReference type="GO" id="GO:0005829">
    <property type="term" value="C:cytosol"/>
    <property type="evidence" value="ECO:0007669"/>
    <property type="project" value="UniProtKB-ARBA"/>
</dbReference>
<dbReference type="Pfam" id="PF00849">
    <property type="entry name" value="PseudoU_synth_2"/>
    <property type="match status" value="1"/>
</dbReference>
<dbReference type="PROSITE" id="PS50889">
    <property type="entry name" value="S4"/>
    <property type="match status" value="1"/>
</dbReference>
<gene>
    <name evidence="7" type="ORF">BRSU_0389</name>
</gene>
<dbReference type="InterPro" id="IPR036986">
    <property type="entry name" value="S4_RNA-bd_sf"/>
</dbReference>
<evidence type="ECO:0000313" key="7">
    <source>
        <dbReference type="EMBL" id="CRF31816.1"/>
    </source>
</evidence>
<dbReference type="OrthoDB" id="9807213at2"/>
<dbReference type="InterPro" id="IPR002942">
    <property type="entry name" value="S4_RNA-bd"/>
</dbReference>
<dbReference type="RefSeq" id="WP_048593533.1">
    <property type="nucleotide sequence ID" value="NZ_CVLB01000001.1"/>
</dbReference>
<sequence>MRLNKYIASLNLASRREADRLIQNGKVKVNGIVNTNPATQVDENDKVECSIEQYKEDKIYIKLNKPRGYVVSSNKNEGKPIYNLIKNDFDNIYPVGRLDKDSSGLILLTNDGVFAKQIIGENTNCEKEYYVKVNDSVPDGALKKLEYGISLDGQKLKPAKVKRVNKNSFHIILTEGKNRQIRRMCQTIGFEVIILKRLRISGILLGDLKEGSFTNLTKEEIDSILKNEL</sequence>
<evidence type="ECO:0000256" key="2">
    <source>
        <dbReference type="ARBA" id="ARBA00022884"/>
    </source>
</evidence>
<keyword evidence="3 5" id="KW-0413">Isomerase</keyword>
<dbReference type="InterPro" id="IPR020094">
    <property type="entry name" value="TruA/RsuA/RluB/E/F_N"/>
</dbReference>
<dbReference type="EC" id="5.4.99.-" evidence="5"/>
<dbReference type="EMBL" id="CVLB01000001">
    <property type="protein sequence ID" value="CRF31816.1"/>
    <property type="molecule type" value="Genomic_DNA"/>
</dbReference>
<name>A0A0G4K493_9SPIR</name>
<evidence type="ECO:0000256" key="5">
    <source>
        <dbReference type="RuleBase" id="RU003887"/>
    </source>
</evidence>
<dbReference type="InterPro" id="IPR042092">
    <property type="entry name" value="PsdUridine_s_RsuA/RluB/E/F_cat"/>
</dbReference>
<dbReference type="InterPro" id="IPR000748">
    <property type="entry name" value="PsdUridine_synth_RsuA/RluB/E/F"/>
</dbReference>
<dbReference type="Gene3D" id="3.30.70.580">
    <property type="entry name" value="Pseudouridine synthase I, catalytic domain, N-terminal subdomain"/>
    <property type="match status" value="1"/>
</dbReference>
<dbReference type="CDD" id="cd00165">
    <property type="entry name" value="S4"/>
    <property type="match status" value="1"/>
</dbReference>
<dbReference type="GO" id="GO:0120159">
    <property type="term" value="F:rRNA pseudouridine synthase activity"/>
    <property type="evidence" value="ECO:0007669"/>
    <property type="project" value="UniProtKB-ARBA"/>
</dbReference>
<comment type="similarity">
    <text evidence="1 5">Belongs to the pseudouridine synthase RsuA family.</text>
</comment>
<reference evidence="8" key="1">
    <citation type="submission" date="2015-04" db="EMBL/GenBank/DDBJ databases">
        <authorList>
            <person name="Mushtaq Mamoona"/>
        </authorList>
    </citation>
    <scope>NUCLEOTIDE SEQUENCE [LARGE SCALE GENOMIC DNA]</scope>
    <source>
        <strain evidence="8">AN4859/03</strain>
    </source>
</reference>
<dbReference type="FunFam" id="3.30.70.1560:FF:000001">
    <property type="entry name" value="Pseudouridine synthase"/>
    <property type="match status" value="1"/>
</dbReference>
<protein>
    <recommendedName>
        <fullName evidence="5">Pseudouridine synthase</fullName>
        <ecNumber evidence="5">5.4.99.-</ecNumber>
    </recommendedName>
</protein>
<dbReference type="SMART" id="SM00363">
    <property type="entry name" value="S4"/>
    <property type="match status" value="1"/>
</dbReference>
<dbReference type="CDD" id="cd02870">
    <property type="entry name" value="PseudoU_synth_RsuA_like"/>
    <property type="match status" value="1"/>
</dbReference>
<dbReference type="Pfam" id="PF01479">
    <property type="entry name" value="S4"/>
    <property type="match status" value="1"/>
</dbReference>
<dbReference type="NCBIfam" id="TIGR00093">
    <property type="entry name" value="pseudouridine synthase"/>
    <property type="match status" value="1"/>
</dbReference>